<organism evidence="5 6">
    <name type="scientific">Portunus trituberculatus</name>
    <name type="common">Swimming crab</name>
    <name type="synonym">Neptunus trituberculatus</name>
    <dbReference type="NCBI Taxonomy" id="210409"/>
    <lineage>
        <taxon>Eukaryota</taxon>
        <taxon>Metazoa</taxon>
        <taxon>Ecdysozoa</taxon>
        <taxon>Arthropoda</taxon>
        <taxon>Crustacea</taxon>
        <taxon>Multicrustacea</taxon>
        <taxon>Malacostraca</taxon>
        <taxon>Eumalacostraca</taxon>
        <taxon>Eucarida</taxon>
        <taxon>Decapoda</taxon>
        <taxon>Pleocyemata</taxon>
        <taxon>Brachyura</taxon>
        <taxon>Eubrachyura</taxon>
        <taxon>Portunoidea</taxon>
        <taxon>Portunidae</taxon>
        <taxon>Portuninae</taxon>
        <taxon>Portunus</taxon>
    </lineage>
</organism>
<dbReference type="InterPro" id="IPR002172">
    <property type="entry name" value="LDrepeatLR_classA_rpt"/>
</dbReference>
<keyword evidence="6" id="KW-1185">Reference proteome</keyword>
<gene>
    <name evidence="5" type="ORF">E2C01_040827</name>
</gene>
<dbReference type="OrthoDB" id="6358867at2759"/>
<feature type="disulfide bond" evidence="2">
    <location>
        <begin position="375"/>
        <end position="387"/>
    </location>
</feature>
<dbReference type="InterPro" id="IPR001304">
    <property type="entry name" value="C-type_lectin-like"/>
</dbReference>
<dbReference type="CDD" id="cd00112">
    <property type="entry name" value="LDLa"/>
    <property type="match status" value="1"/>
</dbReference>
<dbReference type="InterPro" id="IPR013320">
    <property type="entry name" value="ConA-like_dom_sf"/>
</dbReference>
<evidence type="ECO:0000313" key="5">
    <source>
        <dbReference type="EMBL" id="MPC47092.1"/>
    </source>
</evidence>
<dbReference type="InterPro" id="IPR016187">
    <property type="entry name" value="CTDL_fold"/>
</dbReference>
<dbReference type="SMART" id="SM00192">
    <property type="entry name" value="LDLa"/>
    <property type="match status" value="1"/>
</dbReference>
<dbReference type="PROSITE" id="PS50068">
    <property type="entry name" value="LDLRA_2"/>
    <property type="match status" value="1"/>
</dbReference>
<proteinExistence type="predicted"/>
<feature type="domain" description="Pentraxin (PTX)" evidence="4">
    <location>
        <begin position="56"/>
        <end position="115"/>
    </location>
</feature>
<comment type="caution">
    <text evidence="5">The sequence shown here is derived from an EMBL/GenBank/DDBJ whole genome shotgun (WGS) entry which is preliminary data.</text>
</comment>
<feature type="disulfide bond" evidence="2">
    <location>
        <begin position="382"/>
        <end position="400"/>
    </location>
</feature>
<accession>A0A5B7FKT5</accession>
<evidence type="ECO:0000256" key="1">
    <source>
        <dbReference type="ARBA" id="ARBA00023157"/>
    </source>
</evidence>
<dbReference type="Pfam" id="PF00059">
    <property type="entry name" value="Lectin_C"/>
    <property type="match status" value="1"/>
</dbReference>
<dbReference type="InterPro" id="IPR023415">
    <property type="entry name" value="LDLR_class-A_CS"/>
</dbReference>
<protein>
    <submittedName>
        <fullName evidence="5">Uncharacterized protein</fullName>
    </submittedName>
</protein>
<dbReference type="EMBL" id="VSRR010007546">
    <property type="protein sequence ID" value="MPC47092.1"/>
    <property type="molecule type" value="Genomic_DNA"/>
</dbReference>
<dbReference type="Pfam" id="PF00354">
    <property type="entry name" value="Pentaxin"/>
    <property type="match status" value="1"/>
</dbReference>
<evidence type="ECO:0000259" key="4">
    <source>
        <dbReference type="Pfam" id="PF00354"/>
    </source>
</evidence>
<dbReference type="Proteomes" id="UP000324222">
    <property type="component" value="Unassembled WGS sequence"/>
</dbReference>
<dbReference type="Gene3D" id="4.10.400.10">
    <property type="entry name" value="Low-density Lipoprotein Receptor"/>
    <property type="match status" value="1"/>
</dbReference>
<dbReference type="AlphaFoldDB" id="A0A5B7FKT5"/>
<dbReference type="InterPro" id="IPR001759">
    <property type="entry name" value="PTX_dom"/>
</dbReference>
<dbReference type="SUPFAM" id="SSF49899">
    <property type="entry name" value="Concanavalin A-like lectins/glucanases"/>
    <property type="match status" value="1"/>
</dbReference>
<evidence type="ECO:0000313" key="6">
    <source>
        <dbReference type="Proteomes" id="UP000324222"/>
    </source>
</evidence>
<dbReference type="InterPro" id="IPR036055">
    <property type="entry name" value="LDL_receptor-like_sf"/>
</dbReference>
<evidence type="ECO:0000259" key="3">
    <source>
        <dbReference type="Pfam" id="PF00059"/>
    </source>
</evidence>
<dbReference type="Pfam" id="PF00057">
    <property type="entry name" value="Ldl_recept_a"/>
    <property type="match status" value="1"/>
</dbReference>
<dbReference type="PROSITE" id="PS01209">
    <property type="entry name" value="LDLRA_1"/>
    <property type="match status" value="1"/>
</dbReference>
<keyword evidence="1 2" id="KW-1015">Disulfide bond</keyword>
<feature type="disulfide bond" evidence="2">
    <location>
        <begin position="394"/>
        <end position="409"/>
    </location>
</feature>
<dbReference type="Gene3D" id="3.10.100.10">
    <property type="entry name" value="Mannose-Binding Protein A, subunit A"/>
    <property type="match status" value="1"/>
</dbReference>
<dbReference type="CDD" id="cd00037">
    <property type="entry name" value="CLECT"/>
    <property type="match status" value="1"/>
</dbReference>
<reference evidence="5 6" key="1">
    <citation type="submission" date="2019-05" db="EMBL/GenBank/DDBJ databases">
        <title>Another draft genome of Portunus trituberculatus and its Hox gene families provides insights of decapod evolution.</title>
        <authorList>
            <person name="Jeong J.-H."/>
            <person name="Song I."/>
            <person name="Kim S."/>
            <person name="Choi T."/>
            <person name="Kim D."/>
            <person name="Ryu S."/>
            <person name="Kim W."/>
        </authorList>
    </citation>
    <scope>NUCLEOTIDE SEQUENCE [LARGE SCALE GENOMIC DNA]</scope>
    <source>
        <tissue evidence="5">Muscle</tissue>
    </source>
</reference>
<dbReference type="SUPFAM" id="SSF57424">
    <property type="entry name" value="LDL receptor-like module"/>
    <property type="match status" value="1"/>
</dbReference>
<dbReference type="SUPFAM" id="SSF56436">
    <property type="entry name" value="C-type lectin-like"/>
    <property type="match status" value="1"/>
</dbReference>
<sequence length="473" mass="53806">MLATLECCNGSLSVIFEHPIFLHRWYHFCIAANLKNRKVVSVYSEKVHIPVVDEAKVNRDQGLQVAEGQRAVVGQEMDSLQGDFDETQFLDGQIADFRFYNVSLDVETMKSFTSCVDDLVEDTDPLLSMTNGKLRAVGSVAVTSILISEVCEEKTEYLFIFPVQTNIINSANVCKKLNGSLALPQNSETNKRLHDRFSNFSIQCGSAKILYYWIGTQLNESLQQWVHHSDGSSLSWNNFGTTSIDPWKKCAFVGDKKSTLSWYDSSCEEYIERCFACNFTSRPLVRIRGLCTHSLVDRKMYMNSNDNTYPRFDGEEHSQIVRQNGRWKLVSNIYKELQGTLLSFDNVITPLGRHSWDIKGDRCTGTKVQLLVTACGKEEYTCQDGTCINKELFCDTIINCPDESDEKQCSLVQVPDGYYKDGVPPHTRLHPLVLFFSINITSIRNFDLTSFTLDIDVVWHPLEDADERIDESK</sequence>
<dbReference type="InterPro" id="IPR016186">
    <property type="entry name" value="C-type_lectin-like/link_sf"/>
</dbReference>
<name>A0A5B7FKT5_PORTR</name>
<feature type="domain" description="C-type lectin" evidence="3">
    <location>
        <begin position="166"/>
        <end position="270"/>
    </location>
</feature>
<evidence type="ECO:0000256" key="2">
    <source>
        <dbReference type="PROSITE-ProRule" id="PRU00124"/>
    </source>
</evidence>
<dbReference type="Gene3D" id="2.60.120.200">
    <property type="match status" value="1"/>
</dbReference>